<proteinExistence type="predicted"/>
<reference evidence="1" key="1">
    <citation type="submission" date="2019-12" db="EMBL/GenBank/DDBJ databases">
        <title>Genome sequencing and annotation of Brassica cretica.</title>
        <authorList>
            <person name="Studholme D.J."/>
            <person name="Sarris P.F."/>
        </authorList>
    </citation>
    <scope>NUCLEOTIDE SEQUENCE</scope>
    <source>
        <strain evidence="1">PFS-001/15</strain>
        <tissue evidence="1">Leaf</tissue>
    </source>
</reference>
<dbReference type="Proteomes" id="UP000712281">
    <property type="component" value="Unassembled WGS sequence"/>
</dbReference>
<accession>A0A8S9HDV6</accession>
<gene>
    <name evidence="1" type="ORF">F2Q68_00014371</name>
</gene>
<sequence>MAVRQKSISGYIELLLYKDLRWSKNPASQSDFMVIRALISANRLPERKVKRRGDIGVIPAAQAQTAASKLKDTCTLTCFEELLQMTRGW</sequence>
<dbReference type="AlphaFoldDB" id="A0A8S9HDV6"/>
<evidence type="ECO:0000313" key="2">
    <source>
        <dbReference type="Proteomes" id="UP000712281"/>
    </source>
</evidence>
<evidence type="ECO:0000313" key="1">
    <source>
        <dbReference type="EMBL" id="KAF2556675.1"/>
    </source>
</evidence>
<organism evidence="1 2">
    <name type="scientific">Brassica cretica</name>
    <name type="common">Mustard</name>
    <dbReference type="NCBI Taxonomy" id="69181"/>
    <lineage>
        <taxon>Eukaryota</taxon>
        <taxon>Viridiplantae</taxon>
        <taxon>Streptophyta</taxon>
        <taxon>Embryophyta</taxon>
        <taxon>Tracheophyta</taxon>
        <taxon>Spermatophyta</taxon>
        <taxon>Magnoliopsida</taxon>
        <taxon>eudicotyledons</taxon>
        <taxon>Gunneridae</taxon>
        <taxon>Pentapetalae</taxon>
        <taxon>rosids</taxon>
        <taxon>malvids</taxon>
        <taxon>Brassicales</taxon>
        <taxon>Brassicaceae</taxon>
        <taxon>Brassiceae</taxon>
        <taxon>Brassica</taxon>
    </lineage>
</organism>
<protein>
    <submittedName>
        <fullName evidence="1">Uncharacterized protein</fullName>
    </submittedName>
</protein>
<dbReference type="EMBL" id="QGKW02001940">
    <property type="protein sequence ID" value="KAF2556675.1"/>
    <property type="molecule type" value="Genomic_DNA"/>
</dbReference>
<comment type="caution">
    <text evidence="1">The sequence shown here is derived from an EMBL/GenBank/DDBJ whole genome shotgun (WGS) entry which is preliminary data.</text>
</comment>
<name>A0A8S9HDV6_BRACR</name>